<dbReference type="RefSeq" id="WP_119110119.1">
    <property type="nucleotide sequence ID" value="NZ_QXJC01000007.1"/>
</dbReference>
<protein>
    <recommendedName>
        <fullName evidence="4">Pyridoxamine 5'-phosphate oxidase putative domain-containing protein</fullName>
    </recommendedName>
</protein>
<comment type="caution">
    <text evidence="2">The sequence shown here is derived from an EMBL/GenBank/DDBJ whole genome shotgun (WGS) entry which is preliminary data.</text>
</comment>
<dbReference type="EMBL" id="QXJC01000007">
    <property type="protein sequence ID" value="RID97452.1"/>
    <property type="molecule type" value="Genomic_DNA"/>
</dbReference>
<keyword evidence="3" id="KW-1185">Reference proteome</keyword>
<dbReference type="AlphaFoldDB" id="A0A398C3F6"/>
<evidence type="ECO:0000313" key="3">
    <source>
        <dbReference type="Proteomes" id="UP000266302"/>
    </source>
</evidence>
<feature type="region of interest" description="Disordered" evidence="1">
    <location>
        <begin position="149"/>
        <end position="169"/>
    </location>
</feature>
<dbReference type="Proteomes" id="UP000266302">
    <property type="component" value="Unassembled WGS sequence"/>
</dbReference>
<sequence length="169" mass="17959">MTNRAAPLLLPEHVAWINAGVSGIVASRSATSQPSIARALALSMRPDGRKLTALLRPDQSRELLSDLQAGRPMAIVLSQPSTNRTLQLKASRARVRSATAYEQAAQSAYVAAMQREIGSLGYPPEFVAALLHVAQPQELVAVEIAPEQAFDQTPGPRAGSPLRALEGST</sequence>
<evidence type="ECO:0000313" key="2">
    <source>
        <dbReference type="EMBL" id="RID97452.1"/>
    </source>
</evidence>
<organism evidence="2 3">
    <name type="scientific">Simplicispira hankyongi</name>
    <dbReference type="NCBI Taxonomy" id="2315688"/>
    <lineage>
        <taxon>Bacteria</taxon>
        <taxon>Pseudomonadati</taxon>
        <taxon>Pseudomonadota</taxon>
        <taxon>Betaproteobacteria</taxon>
        <taxon>Burkholderiales</taxon>
        <taxon>Comamonadaceae</taxon>
        <taxon>Simplicispira</taxon>
    </lineage>
</organism>
<gene>
    <name evidence="2" type="ORF">D3F03_14440</name>
</gene>
<evidence type="ECO:0000256" key="1">
    <source>
        <dbReference type="SAM" id="MobiDB-lite"/>
    </source>
</evidence>
<name>A0A398C3F6_9BURK</name>
<dbReference type="OrthoDB" id="334393at2"/>
<accession>A0A398C3F6</accession>
<proteinExistence type="predicted"/>
<evidence type="ECO:0008006" key="4">
    <source>
        <dbReference type="Google" id="ProtNLM"/>
    </source>
</evidence>
<reference evidence="2 3" key="1">
    <citation type="submission" date="2018-09" db="EMBL/GenBank/DDBJ databases">
        <title>Draft genome of Simplicispira sp. NY-02.</title>
        <authorList>
            <person name="Im W.T."/>
        </authorList>
    </citation>
    <scope>NUCLEOTIDE SEQUENCE [LARGE SCALE GENOMIC DNA]</scope>
    <source>
        <strain evidence="2 3">NY-02</strain>
    </source>
</reference>